<keyword evidence="3" id="KW-1185">Reference proteome</keyword>
<feature type="region of interest" description="Disordered" evidence="1">
    <location>
        <begin position="256"/>
        <end position="292"/>
    </location>
</feature>
<sequence>MSQGGNTSNQQKKSGSKQRTGGAATSQGIASQGVSFMGNNNPSISAGGFVGGQTSNSAHRGSEGIPNMSAVLMHPHNQTVKIPQQYLNNNIHKVVGIPNMTAALTAAGVQAPSSLSMSTGVVTINGSAMVNGDKNLSASQKKRISLKKLEEEYCKTIEQVGSPNSSTLNLENMKKTHSLHYMRAGSGASSPQQIKSRTSIGKYAANGQNPGAAMGMQIYNNYNNQAISNNSSAIGQLNQRNSFVSKSQIGQAMGASGVIGQQPGGNGPSQMQPGSALGTGNRSRSKTTNRKKRNLYTSMGNYYQSQQPTAANQNGQQANNSASRVTKRVHQQNFLDNLEQTNMLI</sequence>
<organism evidence="2 3">
    <name type="scientific">Halteria grandinella</name>
    <dbReference type="NCBI Taxonomy" id="5974"/>
    <lineage>
        <taxon>Eukaryota</taxon>
        <taxon>Sar</taxon>
        <taxon>Alveolata</taxon>
        <taxon>Ciliophora</taxon>
        <taxon>Intramacronucleata</taxon>
        <taxon>Spirotrichea</taxon>
        <taxon>Stichotrichia</taxon>
        <taxon>Sporadotrichida</taxon>
        <taxon>Halteriidae</taxon>
        <taxon>Halteria</taxon>
    </lineage>
</organism>
<feature type="region of interest" description="Disordered" evidence="1">
    <location>
        <begin position="308"/>
        <end position="328"/>
    </location>
</feature>
<evidence type="ECO:0000313" key="3">
    <source>
        <dbReference type="Proteomes" id="UP000785679"/>
    </source>
</evidence>
<feature type="region of interest" description="Disordered" evidence="1">
    <location>
        <begin position="1"/>
        <end position="27"/>
    </location>
</feature>
<feature type="compositionally biased region" description="Low complexity" evidence="1">
    <location>
        <begin position="308"/>
        <end position="322"/>
    </location>
</feature>
<accession>A0A8J8SXP5</accession>
<proteinExistence type="predicted"/>
<dbReference type="Proteomes" id="UP000785679">
    <property type="component" value="Unassembled WGS sequence"/>
</dbReference>
<reference evidence="2" key="1">
    <citation type="submission" date="2019-06" db="EMBL/GenBank/DDBJ databases">
        <authorList>
            <person name="Zheng W."/>
        </authorList>
    </citation>
    <scope>NUCLEOTIDE SEQUENCE</scope>
    <source>
        <strain evidence="2">QDHG01</strain>
    </source>
</reference>
<dbReference type="AlphaFoldDB" id="A0A8J8SXP5"/>
<name>A0A8J8SXP5_HALGN</name>
<comment type="caution">
    <text evidence="2">The sequence shown here is derived from an EMBL/GenBank/DDBJ whole genome shotgun (WGS) entry which is preliminary data.</text>
</comment>
<protein>
    <submittedName>
        <fullName evidence="2">Uncharacterized protein</fullName>
    </submittedName>
</protein>
<feature type="compositionally biased region" description="Basic residues" evidence="1">
    <location>
        <begin position="283"/>
        <end position="292"/>
    </location>
</feature>
<evidence type="ECO:0000313" key="2">
    <source>
        <dbReference type="EMBL" id="TNV74687.1"/>
    </source>
</evidence>
<evidence type="ECO:0000256" key="1">
    <source>
        <dbReference type="SAM" id="MobiDB-lite"/>
    </source>
</evidence>
<gene>
    <name evidence="2" type="ORF">FGO68_gene91</name>
</gene>
<feature type="region of interest" description="Disordered" evidence="1">
    <location>
        <begin position="45"/>
        <end position="67"/>
    </location>
</feature>
<dbReference type="EMBL" id="RRYP01016713">
    <property type="protein sequence ID" value="TNV74687.1"/>
    <property type="molecule type" value="Genomic_DNA"/>
</dbReference>